<comment type="caution">
    <text evidence="1">The sequence shown here is derived from an EMBL/GenBank/DDBJ whole genome shotgun (WGS) entry which is preliminary data.</text>
</comment>
<dbReference type="AlphaFoldDB" id="A0AAD8PI46"/>
<sequence>MPRSRSAAVDLLRQIFGALGMLLPLLVLRWSEPWVEWSSTSSFNNKAFLGPFLLQRSCRAVGSLGHGGFERYISEEAGMISVYLSAGLGGEGVGRRCSPALDLARSLARRRGSVKNSSEGHWLLACRGGEEEASALLDLLFFNQHRLHRFFLDELNHVDGLLASTIFGRHGGMITTSRSEASLPSCWCSAPRSHQVVRPRWPPGVQRRRIYAGYGCSGVCAPFLDGNVLRMPASGGGGSQGPDCILFPSSRVFFVIWQAYP</sequence>
<evidence type="ECO:0000313" key="1">
    <source>
        <dbReference type="EMBL" id="KAK1561221.1"/>
    </source>
</evidence>
<dbReference type="EMBL" id="JAUUTY010001243">
    <property type="protein sequence ID" value="KAK1561221.1"/>
    <property type="molecule type" value="Genomic_DNA"/>
</dbReference>
<keyword evidence="2" id="KW-1185">Reference proteome</keyword>
<evidence type="ECO:0000313" key="2">
    <source>
        <dbReference type="Proteomes" id="UP001231189"/>
    </source>
</evidence>
<gene>
    <name evidence="1" type="ORF">QYE76_017098</name>
</gene>
<accession>A0AAD8PI46</accession>
<dbReference type="Proteomes" id="UP001231189">
    <property type="component" value="Unassembled WGS sequence"/>
</dbReference>
<reference evidence="1" key="1">
    <citation type="submission" date="2023-07" db="EMBL/GenBank/DDBJ databases">
        <title>A chromosome-level genome assembly of Lolium multiflorum.</title>
        <authorList>
            <person name="Chen Y."/>
            <person name="Copetti D."/>
            <person name="Kolliker R."/>
            <person name="Studer B."/>
        </authorList>
    </citation>
    <scope>NUCLEOTIDE SEQUENCE</scope>
    <source>
        <strain evidence="1">02402/16</strain>
        <tissue evidence="1">Leaf</tissue>
    </source>
</reference>
<organism evidence="1 2">
    <name type="scientific">Lolium multiflorum</name>
    <name type="common">Italian ryegrass</name>
    <name type="synonym">Lolium perenne subsp. multiflorum</name>
    <dbReference type="NCBI Taxonomy" id="4521"/>
    <lineage>
        <taxon>Eukaryota</taxon>
        <taxon>Viridiplantae</taxon>
        <taxon>Streptophyta</taxon>
        <taxon>Embryophyta</taxon>
        <taxon>Tracheophyta</taxon>
        <taxon>Spermatophyta</taxon>
        <taxon>Magnoliopsida</taxon>
        <taxon>Liliopsida</taxon>
        <taxon>Poales</taxon>
        <taxon>Poaceae</taxon>
        <taxon>BOP clade</taxon>
        <taxon>Pooideae</taxon>
        <taxon>Poodae</taxon>
        <taxon>Poeae</taxon>
        <taxon>Poeae Chloroplast Group 2 (Poeae type)</taxon>
        <taxon>Loliodinae</taxon>
        <taxon>Loliinae</taxon>
        <taxon>Lolium</taxon>
    </lineage>
</organism>
<proteinExistence type="predicted"/>
<name>A0AAD8PI46_LOLMU</name>
<protein>
    <submittedName>
        <fullName evidence="1">Uncharacterized protein</fullName>
    </submittedName>
</protein>